<dbReference type="RefSeq" id="WP_188990569.1">
    <property type="nucleotide sequence ID" value="NZ_BMHP01000001.1"/>
</dbReference>
<comment type="caution">
    <text evidence="2">The sequence shown here is derived from an EMBL/GenBank/DDBJ whole genome shotgun (WGS) entry which is preliminary data.</text>
</comment>
<gene>
    <name evidence="2" type="ORF">GCM10010911_15000</name>
</gene>
<dbReference type="SUPFAM" id="SSF117916">
    <property type="entry name" value="Fe-S cluster assembly (FSCA) domain-like"/>
    <property type="match status" value="1"/>
</dbReference>
<evidence type="ECO:0000259" key="1">
    <source>
        <dbReference type="Pfam" id="PF01883"/>
    </source>
</evidence>
<dbReference type="PANTHER" id="PTHR42831">
    <property type="entry name" value="FE-S PROTEIN MATURATION AUXILIARY FACTOR YITW"/>
    <property type="match status" value="1"/>
</dbReference>
<feature type="domain" description="MIP18 family-like" evidence="1">
    <location>
        <begin position="4"/>
        <end position="76"/>
    </location>
</feature>
<keyword evidence="2" id="KW-0489">Methyltransferase</keyword>
<evidence type="ECO:0000313" key="2">
    <source>
        <dbReference type="EMBL" id="GGD58201.1"/>
    </source>
</evidence>
<dbReference type="AlphaFoldDB" id="A0A917DQ27"/>
<dbReference type="Pfam" id="PF01883">
    <property type="entry name" value="FeS_assembly_P"/>
    <property type="match status" value="1"/>
</dbReference>
<dbReference type="GO" id="GO:0032259">
    <property type="term" value="P:methylation"/>
    <property type="evidence" value="ECO:0007669"/>
    <property type="project" value="UniProtKB-KW"/>
</dbReference>
<sequence length="105" mass="11780">MKMEDSIWSLLEEVIDPELGVNIVDLGLVYDVLVDANRQVRITMTLTIPECPLADEIVDQVKNAASQVPGVEGVDVNLVWEPKWTPAKMNDAAREEFRARQTMTP</sequence>
<dbReference type="GO" id="GO:0008168">
    <property type="term" value="F:methyltransferase activity"/>
    <property type="evidence" value="ECO:0007669"/>
    <property type="project" value="UniProtKB-KW"/>
</dbReference>
<dbReference type="PANTHER" id="PTHR42831:SF1">
    <property type="entry name" value="FE-S PROTEIN MATURATION AUXILIARY FACTOR YITW"/>
    <property type="match status" value="1"/>
</dbReference>
<keyword evidence="3" id="KW-1185">Reference proteome</keyword>
<proteinExistence type="predicted"/>
<evidence type="ECO:0000313" key="3">
    <source>
        <dbReference type="Proteomes" id="UP000612456"/>
    </source>
</evidence>
<accession>A0A917DQ27</accession>
<dbReference type="Gene3D" id="3.30.300.130">
    <property type="entry name" value="Fe-S cluster assembly (FSCA)"/>
    <property type="match status" value="1"/>
</dbReference>
<protein>
    <submittedName>
        <fullName evidence="2">DNA methyltransferase</fullName>
    </submittedName>
</protein>
<dbReference type="Proteomes" id="UP000612456">
    <property type="component" value="Unassembled WGS sequence"/>
</dbReference>
<reference evidence="2" key="1">
    <citation type="journal article" date="2014" name="Int. J. Syst. Evol. Microbiol.">
        <title>Complete genome sequence of Corynebacterium casei LMG S-19264T (=DSM 44701T), isolated from a smear-ripened cheese.</title>
        <authorList>
            <consortium name="US DOE Joint Genome Institute (JGI-PGF)"/>
            <person name="Walter F."/>
            <person name="Albersmeier A."/>
            <person name="Kalinowski J."/>
            <person name="Ruckert C."/>
        </authorList>
    </citation>
    <scope>NUCLEOTIDE SEQUENCE</scope>
    <source>
        <strain evidence="2">CGMCC 1.15178</strain>
    </source>
</reference>
<dbReference type="InterPro" id="IPR002744">
    <property type="entry name" value="MIP18-like"/>
</dbReference>
<organism evidence="2 3">
    <name type="scientific">Paenibacillus nasutitermitis</name>
    <dbReference type="NCBI Taxonomy" id="1652958"/>
    <lineage>
        <taxon>Bacteria</taxon>
        <taxon>Bacillati</taxon>
        <taxon>Bacillota</taxon>
        <taxon>Bacilli</taxon>
        <taxon>Bacillales</taxon>
        <taxon>Paenibacillaceae</taxon>
        <taxon>Paenibacillus</taxon>
    </lineage>
</organism>
<dbReference type="EMBL" id="BMHP01000001">
    <property type="protein sequence ID" value="GGD58201.1"/>
    <property type="molecule type" value="Genomic_DNA"/>
</dbReference>
<dbReference type="InterPro" id="IPR052339">
    <property type="entry name" value="Fe-S_Maturation_MIP18"/>
</dbReference>
<name>A0A917DQ27_9BACL</name>
<keyword evidence="2" id="KW-0808">Transferase</keyword>
<reference evidence="2" key="2">
    <citation type="submission" date="2020-09" db="EMBL/GenBank/DDBJ databases">
        <authorList>
            <person name="Sun Q."/>
            <person name="Zhou Y."/>
        </authorList>
    </citation>
    <scope>NUCLEOTIDE SEQUENCE</scope>
    <source>
        <strain evidence="2">CGMCC 1.15178</strain>
    </source>
</reference>
<dbReference type="InterPro" id="IPR034904">
    <property type="entry name" value="FSCA_dom_sf"/>
</dbReference>